<gene>
    <name evidence="1" type="ORF">P4447_18905</name>
</gene>
<organism evidence="1 2">
    <name type="scientific">Bacillus xiapuensis</name>
    <dbReference type="NCBI Taxonomy" id="2014075"/>
    <lineage>
        <taxon>Bacteria</taxon>
        <taxon>Bacillati</taxon>
        <taxon>Bacillota</taxon>
        <taxon>Bacilli</taxon>
        <taxon>Bacillales</taxon>
        <taxon>Bacillaceae</taxon>
        <taxon>Bacillus</taxon>
    </lineage>
</organism>
<dbReference type="RefSeq" id="WP_327969630.1">
    <property type="nucleotide sequence ID" value="NZ_JARMQG010000365.1"/>
</dbReference>
<evidence type="ECO:0000313" key="1">
    <source>
        <dbReference type="EMBL" id="MED3564489.1"/>
    </source>
</evidence>
<keyword evidence="2" id="KW-1185">Reference proteome</keyword>
<proteinExistence type="predicted"/>
<sequence>MQTPNYRDFYQKAIIPIGLNDMLALKECDLQQTDSKATHWLVGIQGETIQQPKGYYNWKVSIYPSNCEGAFNWNYPFYCSELMQSMDSAIDLSKTLIVCCQNDELSPSTIKEKIS</sequence>
<protein>
    <submittedName>
        <fullName evidence="1">Uncharacterized protein</fullName>
    </submittedName>
</protein>
<reference evidence="1 2" key="1">
    <citation type="submission" date="2023-03" db="EMBL/GenBank/DDBJ databases">
        <title>Bacillus Genome Sequencing.</title>
        <authorList>
            <person name="Dunlap C."/>
        </authorList>
    </citation>
    <scope>NUCLEOTIDE SEQUENCE [LARGE SCALE GENOMIC DNA]</scope>
    <source>
        <strain evidence="1 2">B-14544</strain>
    </source>
</reference>
<dbReference type="Proteomes" id="UP001330749">
    <property type="component" value="Unassembled WGS sequence"/>
</dbReference>
<dbReference type="EMBL" id="JARMQG010000365">
    <property type="protein sequence ID" value="MED3564489.1"/>
    <property type="molecule type" value="Genomic_DNA"/>
</dbReference>
<name>A0ABU6NE79_9BACI</name>
<evidence type="ECO:0000313" key="2">
    <source>
        <dbReference type="Proteomes" id="UP001330749"/>
    </source>
</evidence>
<comment type="caution">
    <text evidence="1">The sequence shown here is derived from an EMBL/GenBank/DDBJ whole genome shotgun (WGS) entry which is preliminary data.</text>
</comment>
<accession>A0ABU6NE79</accession>